<keyword evidence="2" id="KW-0472">Membrane</keyword>
<reference evidence="3 4" key="1">
    <citation type="submission" date="2024-09" db="EMBL/GenBank/DDBJ databases">
        <authorList>
            <person name="Sun Q."/>
            <person name="Mori K."/>
        </authorList>
    </citation>
    <scope>NUCLEOTIDE SEQUENCE [LARGE SCALE GENOMIC DNA]</scope>
    <source>
        <strain evidence="3 4">TBRC 2205</strain>
    </source>
</reference>
<dbReference type="Proteomes" id="UP001589894">
    <property type="component" value="Unassembled WGS sequence"/>
</dbReference>
<evidence type="ECO:0000256" key="1">
    <source>
        <dbReference type="SAM" id="MobiDB-lite"/>
    </source>
</evidence>
<protein>
    <submittedName>
        <fullName evidence="3">Uncharacterized protein</fullName>
    </submittedName>
</protein>
<feature type="region of interest" description="Disordered" evidence="1">
    <location>
        <begin position="175"/>
        <end position="240"/>
    </location>
</feature>
<evidence type="ECO:0000313" key="4">
    <source>
        <dbReference type="Proteomes" id="UP001589894"/>
    </source>
</evidence>
<keyword evidence="2" id="KW-1133">Transmembrane helix</keyword>
<sequence>MLSSRLRMTGWPAVLLGLVLGVLGVLPGAAPALAADVFVQLNPDTVQAGNLVGIRASCQDNTQPATVESGAFGTLTVQPQQNVLTAAALVPANTRAGTYRVKLNCPGGPDATASLMVLTGGQPSRGPATGFGGTAGERPGGGLLLVGLTALVLGAVFGVLALRRRPAVVGLRLDGGRGRLADRGPDRRPEGGPDGRADRGLDGRADRGPDGRADRGPDGRADRGLDGRADRGPDRRPVRH</sequence>
<accession>A0ABV6P0S8</accession>
<feature type="transmembrane region" description="Helical" evidence="2">
    <location>
        <begin position="142"/>
        <end position="162"/>
    </location>
</feature>
<comment type="caution">
    <text evidence="3">The sequence shown here is derived from an EMBL/GenBank/DDBJ whole genome shotgun (WGS) entry which is preliminary data.</text>
</comment>
<keyword evidence="4" id="KW-1185">Reference proteome</keyword>
<name>A0ABV6P0S8_9ACTN</name>
<evidence type="ECO:0000256" key="2">
    <source>
        <dbReference type="SAM" id="Phobius"/>
    </source>
</evidence>
<dbReference type="EMBL" id="JBHLUE010000017">
    <property type="protein sequence ID" value="MFC0566626.1"/>
    <property type="molecule type" value="Genomic_DNA"/>
</dbReference>
<evidence type="ECO:0000313" key="3">
    <source>
        <dbReference type="EMBL" id="MFC0566626.1"/>
    </source>
</evidence>
<dbReference type="RefSeq" id="WP_377341460.1">
    <property type="nucleotide sequence ID" value="NZ_JBHLUE010000017.1"/>
</dbReference>
<gene>
    <name evidence="3" type="ORF">ACFFHU_21105</name>
</gene>
<keyword evidence="2" id="KW-0812">Transmembrane</keyword>
<proteinExistence type="predicted"/>
<organism evidence="3 4">
    <name type="scientific">Plantactinospora siamensis</name>
    <dbReference type="NCBI Taxonomy" id="555372"/>
    <lineage>
        <taxon>Bacteria</taxon>
        <taxon>Bacillati</taxon>
        <taxon>Actinomycetota</taxon>
        <taxon>Actinomycetes</taxon>
        <taxon>Micromonosporales</taxon>
        <taxon>Micromonosporaceae</taxon>
        <taxon>Plantactinospora</taxon>
    </lineage>
</organism>